<evidence type="ECO:0000313" key="2">
    <source>
        <dbReference type="EMBL" id="TMV11501.1"/>
    </source>
</evidence>
<dbReference type="RefSeq" id="WP_138864567.1">
    <property type="nucleotide sequence ID" value="NZ_VCPC01000003.1"/>
</dbReference>
<gene>
    <name evidence="2" type="ORF">FGK64_14575</name>
</gene>
<feature type="transmembrane region" description="Helical" evidence="1">
    <location>
        <begin position="112"/>
        <end position="132"/>
    </location>
</feature>
<protein>
    <recommendedName>
        <fullName evidence="4">Fenitrothion hydrolase</fullName>
    </recommendedName>
</protein>
<evidence type="ECO:0000256" key="1">
    <source>
        <dbReference type="SAM" id="Phobius"/>
    </source>
</evidence>
<sequence>MTVTQRLTRINPVVIAALPGAARAHASEQGFVLLLPTDVYVPAGASVVALTVLALVLLPPRAFAALFRPVAWVALPRLRGAAMLTSLASTVFLAGLLWLGLTGPRDPLTNPLPLTVWVVWWIGLVALQGLWGNLWRWIDPWRGVLALIRAEGWRAPLHLSPRAGSWVAVALFMGFTGFVLADIAPSDPGRLARIVALYWLAMLLGAVLFGPRWLVAAEPLGVLMRVYARLAPIGRRGRHFALGWPGWQLATRRTPRAGMAAFLLVLLGCGSFDGLNETFWWLAKIGINPLEFPGRSAVVLPTLTGLLAANALLLAAYGAAIALGVTLDRDGPGFALTFRAQAVSILPIALGYHVAHYLPGFLVDAQYALAALSDPLARGDDWLGLQPFYVTTGFFNTQSGVRAIWLAQAGAVVLGHVLGILLAHRIALCHHATPKRAILAQLPLALFMIGYTFFGLWLLASPRGA</sequence>
<accession>A0ABY2X7S8</accession>
<feature type="transmembrane region" description="Helical" evidence="1">
    <location>
        <begin position="438"/>
        <end position="460"/>
    </location>
</feature>
<keyword evidence="1" id="KW-0812">Transmembrane</keyword>
<organism evidence="2 3">
    <name type="scientific">Arenibacterium halophilum</name>
    <dbReference type="NCBI Taxonomy" id="2583821"/>
    <lineage>
        <taxon>Bacteria</taxon>
        <taxon>Pseudomonadati</taxon>
        <taxon>Pseudomonadota</taxon>
        <taxon>Alphaproteobacteria</taxon>
        <taxon>Rhodobacterales</taxon>
        <taxon>Paracoccaceae</taxon>
        <taxon>Arenibacterium</taxon>
    </lineage>
</organism>
<keyword evidence="3" id="KW-1185">Reference proteome</keyword>
<feature type="transmembrane region" description="Helical" evidence="1">
    <location>
        <begin position="403"/>
        <end position="426"/>
    </location>
</feature>
<feature type="transmembrane region" description="Helical" evidence="1">
    <location>
        <begin position="261"/>
        <end position="283"/>
    </location>
</feature>
<proteinExistence type="predicted"/>
<feature type="transmembrane region" description="Helical" evidence="1">
    <location>
        <begin position="39"/>
        <end position="59"/>
    </location>
</feature>
<name>A0ABY2X7S8_9RHOB</name>
<reference evidence="2 3" key="1">
    <citation type="submission" date="2019-05" db="EMBL/GenBank/DDBJ databases">
        <title>Marivita sp. nov. isolated from sea sediment.</title>
        <authorList>
            <person name="Kim W."/>
        </authorList>
    </citation>
    <scope>NUCLEOTIDE SEQUENCE [LARGE SCALE GENOMIC DNA]</scope>
    <source>
        <strain evidence="2 3">CAU 1492</strain>
    </source>
</reference>
<feature type="transmembrane region" description="Helical" evidence="1">
    <location>
        <begin position="303"/>
        <end position="327"/>
    </location>
</feature>
<feature type="transmembrane region" description="Helical" evidence="1">
    <location>
        <begin position="334"/>
        <end position="355"/>
    </location>
</feature>
<feature type="transmembrane region" description="Helical" evidence="1">
    <location>
        <begin position="163"/>
        <end position="184"/>
    </location>
</feature>
<keyword evidence="1" id="KW-0472">Membrane</keyword>
<dbReference type="EMBL" id="VCPC01000003">
    <property type="protein sequence ID" value="TMV11501.1"/>
    <property type="molecule type" value="Genomic_DNA"/>
</dbReference>
<evidence type="ECO:0008006" key="4">
    <source>
        <dbReference type="Google" id="ProtNLM"/>
    </source>
</evidence>
<comment type="caution">
    <text evidence="2">The sequence shown here is derived from an EMBL/GenBank/DDBJ whole genome shotgun (WGS) entry which is preliminary data.</text>
</comment>
<keyword evidence="1" id="KW-1133">Transmembrane helix</keyword>
<feature type="transmembrane region" description="Helical" evidence="1">
    <location>
        <begin position="196"/>
        <end position="215"/>
    </location>
</feature>
<dbReference type="Proteomes" id="UP001191082">
    <property type="component" value="Unassembled WGS sequence"/>
</dbReference>
<feature type="transmembrane region" description="Helical" evidence="1">
    <location>
        <begin position="80"/>
        <end position="100"/>
    </location>
</feature>
<evidence type="ECO:0000313" key="3">
    <source>
        <dbReference type="Proteomes" id="UP001191082"/>
    </source>
</evidence>